<dbReference type="KEGG" id="mgg:MPLG2_3044"/>
<organism evidence="1 2">
    <name type="scientific">Micropruina glycogenica</name>
    <dbReference type="NCBI Taxonomy" id="75385"/>
    <lineage>
        <taxon>Bacteria</taxon>
        <taxon>Bacillati</taxon>
        <taxon>Actinomycetota</taxon>
        <taxon>Actinomycetes</taxon>
        <taxon>Propionibacteriales</taxon>
        <taxon>Nocardioidaceae</taxon>
        <taxon>Micropruina</taxon>
    </lineage>
</organism>
<evidence type="ECO:0000313" key="1">
    <source>
        <dbReference type="EMBL" id="SPD88074.1"/>
    </source>
</evidence>
<dbReference type="EMBL" id="LT985188">
    <property type="protein sequence ID" value="SPD88074.1"/>
    <property type="molecule type" value="Genomic_DNA"/>
</dbReference>
<protein>
    <recommendedName>
        <fullName evidence="3">DNA alkylation repair protein</fullName>
    </recommendedName>
</protein>
<dbReference type="PANTHER" id="PTHR34070">
    <property type="entry name" value="ARMADILLO-TYPE FOLD"/>
    <property type="match status" value="1"/>
</dbReference>
<keyword evidence="2" id="KW-1185">Reference proteome</keyword>
<evidence type="ECO:0000313" key="2">
    <source>
        <dbReference type="Proteomes" id="UP000238164"/>
    </source>
</evidence>
<evidence type="ECO:0008006" key="3">
    <source>
        <dbReference type="Google" id="ProtNLM"/>
    </source>
</evidence>
<dbReference type="Proteomes" id="UP000238164">
    <property type="component" value="Chromosome 1"/>
</dbReference>
<dbReference type="SUPFAM" id="SSF48371">
    <property type="entry name" value="ARM repeat"/>
    <property type="match status" value="1"/>
</dbReference>
<dbReference type="Pfam" id="PF08713">
    <property type="entry name" value="DNA_alkylation"/>
    <property type="match status" value="1"/>
</dbReference>
<name>A0A2N9JJ29_9ACTN</name>
<dbReference type="AlphaFoldDB" id="A0A2N9JJ29"/>
<gene>
    <name evidence="1" type="ORF">MPLG2_3044</name>
</gene>
<dbReference type="InterPro" id="IPR016024">
    <property type="entry name" value="ARM-type_fold"/>
</dbReference>
<proteinExistence type="predicted"/>
<reference evidence="1 2" key="1">
    <citation type="submission" date="2018-02" db="EMBL/GenBank/DDBJ databases">
        <authorList>
            <person name="Cohen D.B."/>
            <person name="Kent A.D."/>
        </authorList>
    </citation>
    <scope>NUCLEOTIDE SEQUENCE [LARGE SCALE GENOMIC DNA]</scope>
    <source>
        <strain evidence="1">1</strain>
    </source>
</reference>
<accession>A0A2N9JJ29</accession>
<dbReference type="Gene3D" id="1.25.10.90">
    <property type="match status" value="1"/>
</dbReference>
<dbReference type="PANTHER" id="PTHR34070:SF1">
    <property type="entry name" value="DNA ALKYLATION REPAIR PROTEIN"/>
    <property type="match status" value="1"/>
</dbReference>
<dbReference type="CDD" id="cd07064">
    <property type="entry name" value="AlkD_like_1"/>
    <property type="match status" value="1"/>
</dbReference>
<sequence length="251" mass="28373">MSAESEVISRAAWCNRLVSEQTVASALRPALLAQADPVRAAGQQRYMKSVMPYYGLTTPAVRAVVRDVVAAHPLPSRPDWLGAVRAVWDGATHREERYAATGVLQHRRYRAWARVADDELLALLRHLITTGAWWDLVDDLAAHAVGDLLLADPETMKPVLRGWAREPDLWVRRTAILSQLLVRQNTDTDLLTFAIEGSLDDPDFFARKAIGWALREYSKTDADWVRAYVETHSDVLSPLSRREALKWLNRR</sequence>
<dbReference type="InterPro" id="IPR014825">
    <property type="entry name" value="DNA_alkylation"/>
</dbReference>